<accession>A0A9W6MPJ8</accession>
<keyword evidence="3" id="KW-0732">Signal</keyword>
<dbReference type="InterPro" id="IPR002018">
    <property type="entry name" value="CarbesteraseB"/>
</dbReference>
<name>A0A9W6MPJ8_9PROT</name>
<evidence type="ECO:0000256" key="3">
    <source>
        <dbReference type="RuleBase" id="RU361235"/>
    </source>
</evidence>
<gene>
    <name evidence="5" type="ORF">GCM10017621_27860</name>
</gene>
<dbReference type="InterPro" id="IPR050309">
    <property type="entry name" value="Type-B_Carboxylest/Lipase"/>
</dbReference>
<feature type="domain" description="Carboxylesterase type B" evidence="4">
    <location>
        <begin position="30"/>
        <end position="505"/>
    </location>
</feature>
<dbReference type="Pfam" id="PF00135">
    <property type="entry name" value="COesterase"/>
    <property type="match status" value="1"/>
</dbReference>
<dbReference type="InterPro" id="IPR029058">
    <property type="entry name" value="AB_hydrolase_fold"/>
</dbReference>
<comment type="similarity">
    <text evidence="1 3">Belongs to the type-B carboxylesterase/lipase family.</text>
</comment>
<protein>
    <recommendedName>
        <fullName evidence="3">Carboxylic ester hydrolase</fullName>
        <ecNumber evidence="3">3.1.1.-</ecNumber>
    </recommendedName>
</protein>
<dbReference type="PANTHER" id="PTHR11559">
    <property type="entry name" value="CARBOXYLESTERASE"/>
    <property type="match status" value="1"/>
</dbReference>
<dbReference type="EC" id="3.1.1.-" evidence="3"/>
<dbReference type="PROSITE" id="PS00122">
    <property type="entry name" value="CARBOXYLESTERASE_B_1"/>
    <property type="match status" value="1"/>
</dbReference>
<evidence type="ECO:0000313" key="5">
    <source>
        <dbReference type="EMBL" id="GLK53278.1"/>
    </source>
</evidence>
<dbReference type="Gene3D" id="3.40.50.1820">
    <property type="entry name" value="alpha/beta hydrolase"/>
    <property type="match status" value="1"/>
</dbReference>
<keyword evidence="2 3" id="KW-0378">Hydrolase</keyword>
<dbReference type="InterPro" id="IPR019826">
    <property type="entry name" value="Carboxylesterase_B_AS"/>
</dbReference>
<keyword evidence="6" id="KW-1185">Reference proteome</keyword>
<dbReference type="PROSITE" id="PS51257">
    <property type="entry name" value="PROKAR_LIPOPROTEIN"/>
    <property type="match status" value="1"/>
</dbReference>
<reference evidence="5" key="2">
    <citation type="submission" date="2023-01" db="EMBL/GenBank/DDBJ databases">
        <authorList>
            <person name="Sun Q."/>
            <person name="Evtushenko L."/>
        </authorList>
    </citation>
    <scope>NUCLEOTIDE SEQUENCE</scope>
    <source>
        <strain evidence="5">VKM B-1513</strain>
    </source>
</reference>
<evidence type="ECO:0000256" key="2">
    <source>
        <dbReference type="ARBA" id="ARBA00022801"/>
    </source>
</evidence>
<dbReference type="GO" id="GO:0016787">
    <property type="term" value="F:hydrolase activity"/>
    <property type="evidence" value="ECO:0007669"/>
    <property type="project" value="UniProtKB-KW"/>
</dbReference>
<dbReference type="EMBL" id="BSFE01000009">
    <property type="protein sequence ID" value="GLK53278.1"/>
    <property type="molecule type" value="Genomic_DNA"/>
</dbReference>
<evidence type="ECO:0000256" key="1">
    <source>
        <dbReference type="ARBA" id="ARBA00005964"/>
    </source>
</evidence>
<sequence length="552" mass="59423">MTRIAKPLNTLSALATLLLTGCSQPEAASAPRVQTANGLVQGVGANGVVSFKGIPYAQAPVGDLRWRAPQPVLPHDGVLDATVFGPSCFQQSIPATSIYNDPPSAMSEDCLSLNIWAPEDAADAPVMVWIHGGSLRIGGAAQPMYDGTVFAERGIVFVSINYRLGALGWMAHPELTAESPHGVSGNYGLLDQIEALRWVRENVAGFGGAPGNVTVMGESAGALSVTYLLTSPLAEGLFDKAIVQSTNLRAFPELDRAVFGLPSAEDTGLQMGHALGRTTLAGLREMDAETLTQETARLRFNSQGTVDGWALPGQIIDVLDRNKQAPVPLLAGFNSDELRTQRILVPAVPDTPEAYEQLIRCGYGEYADAYLAIYPPDDPERATFDAFRDTIYGWAGEHLVRSQTDIGAPAYLYMFDHCYPAAEALGICGFHASELPFVFGQTGETAALTANWPAPGGDTDQALSAAMIDYWVSFAATGQPVSEDGPDWPSYAQEQSFMHFDGTPRLERDPVPGMYEFHRDWVARQRARNEQWFLQVGINAPQICQTAGAAEE</sequence>
<dbReference type="RefSeq" id="WP_271187631.1">
    <property type="nucleotide sequence ID" value="NZ_BSFE01000009.1"/>
</dbReference>
<reference evidence="5" key="1">
    <citation type="journal article" date="2014" name="Int. J. Syst. Evol. Microbiol.">
        <title>Complete genome sequence of Corynebacterium casei LMG S-19264T (=DSM 44701T), isolated from a smear-ripened cheese.</title>
        <authorList>
            <consortium name="US DOE Joint Genome Institute (JGI-PGF)"/>
            <person name="Walter F."/>
            <person name="Albersmeier A."/>
            <person name="Kalinowski J."/>
            <person name="Ruckert C."/>
        </authorList>
    </citation>
    <scope>NUCLEOTIDE SEQUENCE</scope>
    <source>
        <strain evidence="5">VKM B-1513</strain>
    </source>
</reference>
<dbReference type="SUPFAM" id="SSF53474">
    <property type="entry name" value="alpha/beta-Hydrolases"/>
    <property type="match status" value="1"/>
</dbReference>
<organism evidence="5 6">
    <name type="scientific">Maricaulis virginensis</name>
    <dbReference type="NCBI Taxonomy" id="144022"/>
    <lineage>
        <taxon>Bacteria</taxon>
        <taxon>Pseudomonadati</taxon>
        <taxon>Pseudomonadota</taxon>
        <taxon>Alphaproteobacteria</taxon>
        <taxon>Maricaulales</taxon>
        <taxon>Maricaulaceae</taxon>
        <taxon>Maricaulis</taxon>
    </lineage>
</organism>
<comment type="caution">
    <text evidence="5">The sequence shown here is derived from an EMBL/GenBank/DDBJ whole genome shotgun (WGS) entry which is preliminary data.</text>
</comment>
<proteinExistence type="inferred from homology"/>
<dbReference type="AlphaFoldDB" id="A0A9W6MPJ8"/>
<evidence type="ECO:0000313" key="6">
    <source>
        <dbReference type="Proteomes" id="UP001143486"/>
    </source>
</evidence>
<evidence type="ECO:0000259" key="4">
    <source>
        <dbReference type="Pfam" id="PF00135"/>
    </source>
</evidence>
<feature type="chain" id="PRO_5041021451" description="Carboxylic ester hydrolase" evidence="3">
    <location>
        <begin position="28"/>
        <end position="552"/>
    </location>
</feature>
<dbReference type="Proteomes" id="UP001143486">
    <property type="component" value="Unassembled WGS sequence"/>
</dbReference>
<feature type="signal peptide" evidence="3">
    <location>
        <begin position="1"/>
        <end position="27"/>
    </location>
</feature>